<dbReference type="Pfam" id="PF02746">
    <property type="entry name" value="MR_MLE_N"/>
    <property type="match status" value="1"/>
</dbReference>
<dbReference type="EMBL" id="JACGWZ010000004">
    <property type="protein sequence ID" value="MBA8825767.1"/>
    <property type="molecule type" value="Genomic_DNA"/>
</dbReference>
<dbReference type="SMART" id="SM00922">
    <property type="entry name" value="MR_MLE"/>
    <property type="match status" value="1"/>
</dbReference>
<dbReference type="InterPro" id="IPR034593">
    <property type="entry name" value="DgoD-like"/>
</dbReference>
<dbReference type="PANTHER" id="PTHR48080">
    <property type="entry name" value="D-GALACTONATE DEHYDRATASE-RELATED"/>
    <property type="match status" value="1"/>
</dbReference>
<dbReference type="Gene3D" id="3.30.390.10">
    <property type="entry name" value="Enolase-like, N-terminal domain"/>
    <property type="match status" value="1"/>
</dbReference>
<dbReference type="Gene3D" id="3.20.20.120">
    <property type="entry name" value="Enolase-like C-terminal domain"/>
    <property type="match status" value="1"/>
</dbReference>
<dbReference type="SFLD" id="SFLDS00001">
    <property type="entry name" value="Enolase"/>
    <property type="match status" value="1"/>
</dbReference>
<dbReference type="InterPro" id="IPR029065">
    <property type="entry name" value="Enolase_C-like"/>
</dbReference>
<evidence type="ECO:0000313" key="4">
    <source>
        <dbReference type="Proteomes" id="UP000569329"/>
    </source>
</evidence>
<dbReference type="RefSeq" id="WP_182545041.1">
    <property type="nucleotide sequence ID" value="NZ_JACGWZ010000004.1"/>
</dbReference>
<dbReference type="CDD" id="cd03316">
    <property type="entry name" value="MR_like"/>
    <property type="match status" value="1"/>
</dbReference>
<evidence type="ECO:0000313" key="3">
    <source>
        <dbReference type="EMBL" id="MBA8825767.1"/>
    </source>
</evidence>
<proteinExistence type="predicted"/>
<dbReference type="SFLD" id="SFLDG00179">
    <property type="entry name" value="mandelate_racemase"/>
    <property type="match status" value="1"/>
</dbReference>
<feature type="domain" description="Mandelate racemase/muconate lactonizing enzyme C-terminal" evidence="2">
    <location>
        <begin position="132"/>
        <end position="237"/>
    </location>
</feature>
<keyword evidence="4" id="KW-1185">Reference proteome</keyword>
<gene>
    <name evidence="3" type="ORF">FHX42_003133</name>
</gene>
<keyword evidence="1 3" id="KW-0456">Lyase</keyword>
<sequence>MKITHLETFVVGTPWRDLTYVRVHTDEGLVGVGETRMLSHTQALLGYLAEAGPNHVRGTDPFDVESLVWRMKYGDYGRAGEVVMSGIACVETACWDIIGKALGQPVWRLLGGRVNDRIKAYANGWYTVERTAEEFRTAARAVVERGYRALKFDPFGPGRWELEPAEFRRSVELVEAVRDAVGPDIEILVEMHGRFAPAEAVRIAGALRPFAPSWIEEPVPPENFEALAKVTQQVDAPVATGERVHDRNECRELFTQQAVDVLQPDIGHFGGISEVRKVAATAETHYVLVAPHNVGGPVLTAANLHLAAVTPNFKIQEHFNDFADEHIKQAAPGLPEVVDGHFELPTVPGLGVELDLDFVREHPSRGARFDLYAEDWQFRGTKEAQ</sequence>
<reference evidence="3 4" key="1">
    <citation type="submission" date="2020-07" db="EMBL/GenBank/DDBJ databases">
        <title>Sequencing the genomes of 1000 actinobacteria strains.</title>
        <authorList>
            <person name="Klenk H.-P."/>
        </authorList>
    </citation>
    <scope>NUCLEOTIDE SEQUENCE [LARGE SCALE GENOMIC DNA]</scope>
    <source>
        <strain evidence="3 4">DSM 45975</strain>
    </source>
</reference>
<dbReference type="Pfam" id="PF13378">
    <property type="entry name" value="MR_MLE_C"/>
    <property type="match status" value="1"/>
</dbReference>
<protein>
    <submittedName>
        <fullName evidence="3">Galactonate dehydratase</fullName>
        <ecNumber evidence="3">4.2.1.6</ecNumber>
    </submittedName>
</protein>
<dbReference type="InterPro" id="IPR013342">
    <property type="entry name" value="Mandelate_racemase_C"/>
</dbReference>
<dbReference type="PANTHER" id="PTHR48080:SF2">
    <property type="entry name" value="D-GALACTONATE DEHYDRATASE"/>
    <property type="match status" value="1"/>
</dbReference>
<dbReference type="InterPro" id="IPR013341">
    <property type="entry name" value="Mandelate_racemase_N_dom"/>
</dbReference>
<dbReference type="SUPFAM" id="SSF51604">
    <property type="entry name" value="Enolase C-terminal domain-like"/>
    <property type="match status" value="1"/>
</dbReference>
<organism evidence="3 4">
    <name type="scientific">Halosaccharopolyspora lacisalsi</name>
    <dbReference type="NCBI Taxonomy" id="1000566"/>
    <lineage>
        <taxon>Bacteria</taxon>
        <taxon>Bacillati</taxon>
        <taxon>Actinomycetota</taxon>
        <taxon>Actinomycetes</taxon>
        <taxon>Pseudonocardiales</taxon>
        <taxon>Pseudonocardiaceae</taxon>
        <taxon>Halosaccharopolyspora</taxon>
    </lineage>
</organism>
<dbReference type="InterPro" id="IPR029017">
    <property type="entry name" value="Enolase-like_N"/>
</dbReference>
<evidence type="ECO:0000259" key="2">
    <source>
        <dbReference type="SMART" id="SM00922"/>
    </source>
</evidence>
<dbReference type="AlphaFoldDB" id="A0A839E1Z1"/>
<dbReference type="Proteomes" id="UP000569329">
    <property type="component" value="Unassembled WGS sequence"/>
</dbReference>
<dbReference type="SUPFAM" id="SSF54826">
    <property type="entry name" value="Enolase N-terminal domain-like"/>
    <property type="match status" value="1"/>
</dbReference>
<name>A0A839E1Z1_9PSEU</name>
<dbReference type="EC" id="4.2.1.6" evidence="3"/>
<evidence type="ECO:0000256" key="1">
    <source>
        <dbReference type="ARBA" id="ARBA00023239"/>
    </source>
</evidence>
<dbReference type="GO" id="GO:0008869">
    <property type="term" value="F:galactonate dehydratase activity"/>
    <property type="evidence" value="ECO:0007669"/>
    <property type="project" value="UniProtKB-EC"/>
</dbReference>
<dbReference type="InterPro" id="IPR036849">
    <property type="entry name" value="Enolase-like_C_sf"/>
</dbReference>
<comment type="caution">
    <text evidence="3">The sequence shown here is derived from an EMBL/GenBank/DDBJ whole genome shotgun (WGS) entry which is preliminary data.</text>
</comment>
<accession>A0A839E1Z1</accession>